<name>A0A0C7R7K6_PARSO</name>
<comment type="cofactor">
    <cofactor evidence="14 17">
        <name>Zn(2+)</name>
        <dbReference type="ChEBI" id="CHEBI:29105"/>
    </cofactor>
    <text evidence="14 17">Binds 1 zinc ion.</text>
</comment>
<dbReference type="Gene3D" id="3.40.140.10">
    <property type="entry name" value="Cytidine Deaminase, domain 2"/>
    <property type="match status" value="1"/>
</dbReference>
<feature type="domain" description="CMP/dCMP-type deaminase" evidence="18">
    <location>
        <begin position="1"/>
        <end position="122"/>
    </location>
</feature>
<comment type="pathway">
    <text evidence="2 14">Cofactor biosynthesis; riboflavin biosynthesis; 5-amino-6-(D-ribitylamino)uracil from GTP: step 2/4.</text>
</comment>
<feature type="binding site" evidence="16">
    <location>
        <position position="167"/>
    </location>
    <ligand>
        <name>substrate</name>
    </ligand>
</feature>
<evidence type="ECO:0000256" key="14">
    <source>
        <dbReference type="PIRNR" id="PIRNR006769"/>
    </source>
</evidence>
<dbReference type="EC" id="1.1.1.193" evidence="14"/>
<protein>
    <recommendedName>
        <fullName evidence="14">Riboflavin biosynthesis protein RibD</fullName>
    </recommendedName>
    <domain>
        <recommendedName>
            <fullName evidence="14">Diaminohydroxyphosphoribosylaminopyrimidine deaminase</fullName>
            <shortName evidence="14">DRAP deaminase</shortName>
            <ecNumber evidence="14">3.5.4.26</ecNumber>
        </recommendedName>
        <alternativeName>
            <fullName evidence="14">Riboflavin-specific deaminase</fullName>
        </alternativeName>
    </domain>
    <domain>
        <recommendedName>
            <fullName evidence="14">5-amino-6-(5-phosphoribosylamino)uracil reductase</fullName>
            <ecNumber evidence="14">1.1.1.193</ecNumber>
        </recommendedName>
        <alternativeName>
            <fullName evidence="14">HTP reductase</fullName>
        </alternativeName>
    </domain>
</protein>
<dbReference type="InterPro" id="IPR002125">
    <property type="entry name" value="CMP_dCMP_dom"/>
</dbReference>
<dbReference type="Gene3D" id="3.40.430.10">
    <property type="entry name" value="Dihydrofolate Reductase, subunit A"/>
    <property type="match status" value="1"/>
</dbReference>
<evidence type="ECO:0000313" key="19">
    <source>
        <dbReference type="EMBL" id="CEQ04029.1"/>
    </source>
</evidence>
<dbReference type="SUPFAM" id="SSF53597">
    <property type="entry name" value="Dihydrofolate reductase-like"/>
    <property type="match status" value="1"/>
</dbReference>
<reference evidence="19 20" key="1">
    <citation type="submission" date="2015-01" db="EMBL/GenBank/DDBJ databases">
        <authorList>
            <person name="Aslett A.Martin."/>
            <person name="De Silva Nishadi"/>
        </authorList>
    </citation>
    <scope>NUCLEOTIDE SEQUENCE [LARGE SCALE GENOMIC DNA]</scope>
    <source>
        <strain evidence="19 20">R28058</strain>
    </source>
</reference>
<feature type="active site" description="Proton donor" evidence="15">
    <location>
        <position position="51"/>
    </location>
</feature>
<keyword evidence="6 14" id="KW-0479">Metal-binding</keyword>
<feature type="binding site" evidence="16">
    <location>
        <position position="292"/>
    </location>
    <ligand>
        <name>substrate</name>
    </ligand>
</feature>
<dbReference type="FunFam" id="3.40.140.10:FF:000025">
    <property type="entry name" value="Riboflavin biosynthesis protein RibD"/>
    <property type="match status" value="1"/>
</dbReference>
<dbReference type="GO" id="GO:0050661">
    <property type="term" value="F:NADP binding"/>
    <property type="evidence" value="ECO:0007669"/>
    <property type="project" value="InterPro"/>
</dbReference>
<feature type="binding site" evidence="16">
    <location>
        <position position="220"/>
    </location>
    <ligand>
        <name>NADP(+)</name>
        <dbReference type="ChEBI" id="CHEBI:58349"/>
    </ligand>
</feature>
<dbReference type="CDD" id="cd01284">
    <property type="entry name" value="Riboflavin_deaminase-reductase"/>
    <property type="match status" value="1"/>
</dbReference>
<dbReference type="Proteomes" id="UP000049127">
    <property type="component" value="Unassembled WGS sequence"/>
</dbReference>
<dbReference type="InterPro" id="IPR002734">
    <property type="entry name" value="RibDG_C"/>
</dbReference>
<dbReference type="OrthoDB" id="9800865at2"/>
<dbReference type="GO" id="GO:0008835">
    <property type="term" value="F:diaminohydroxyphosphoribosylaminopyrimidine deaminase activity"/>
    <property type="evidence" value="ECO:0007669"/>
    <property type="project" value="UniProtKB-EC"/>
</dbReference>
<keyword evidence="9 14" id="KW-0521">NADP</keyword>
<evidence type="ECO:0000256" key="16">
    <source>
        <dbReference type="PIRSR" id="PIRSR006769-2"/>
    </source>
</evidence>
<keyword evidence="10 14" id="KW-0560">Oxidoreductase</keyword>
<evidence type="ECO:0000256" key="1">
    <source>
        <dbReference type="ARBA" id="ARBA00002151"/>
    </source>
</evidence>
<dbReference type="GO" id="GO:0046872">
    <property type="term" value="F:metal ion binding"/>
    <property type="evidence" value="ECO:0007669"/>
    <property type="project" value="UniProtKB-KW"/>
</dbReference>
<dbReference type="NCBIfam" id="TIGR00326">
    <property type="entry name" value="eubact_ribD"/>
    <property type="match status" value="1"/>
</dbReference>
<comment type="function">
    <text evidence="1 14">Converts 2,5-diamino-6-(ribosylamino)-4(3h)-pyrimidinone 5'-phosphate into 5-amino-6-(ribosylamino)-2,4(1h,3h)-pyrimidinedione 5'-phosphate.</text>
</comment>
<feature type="binding site" evidence="16">
    <location>
        <position position="199"/>
    </location>
    <ligand>
        <name>NADP(+)</name>
        <dbReference type="ChEBI" id="CHEBI:58349"/>
    </ligand>
</feature>
<feature type="binding site" evidence="16">
    <location>
        <position position="169"/>
    </location>
    <ligand>
        <name>NADP(+)</name>
        <dbReference type="ChEBI" id="CHEBI:58349"/>
    </ligand>
</feature>
<keyword evidence="11" id="KW-0511">Multifunctional enzyme</keyword>
<dbReference type="UniPathway" id="UPA00275">
    <property type="reaction ID" value="UER00401"/>
</dbReference>
<evidence type="ECO:0000256" key="12">
    <source>
        <dbReference type="ARBA" id="ARBA00049861"/>
    </source>
</evidence>
<dbReference type="GO" id="GO:0009231">
    <property type="term" value="P:riboflavin biosynthetic process"/>
    <property type="evidence" value="ECO:0007669"/>
    <property type="project" value="UniProtKB-UniPathway"/>
</dbReference>
<evidence type="ECO:0000256" key="6">
    <source>
        <dbReference type="ARBA" id="ARBA00022723"/>
    </source>
</evidence>
<evidence type="ECO:0000259" key="18">
    <source>
        <dbReference type="PROSITE" id="PS51747"/>
    </source>
</evidence>
<dbReference type="NCBIfam" id="TIGR00227">
    <property type="entry name" value="ribD_Cterm"/>
    <property type="match status" value="1"/>
</dbReference>
<evidence type="ECO:0000256" key="2">
    <source>
        <dbReference type="ARBA" id="ARBA00004882"/>
    </source>
</evidence>
<accession>A0A0C7R7K6</accession>
<feature type="binding site" evidence="16">
    <location>
        <begin position="294"/>
        <end position="300"/>
    </location>
    <ligand>
        <name>NADP(+)</name>
        <dbReference type="ChEBI" id="CHEBI:58349"/>
    </ligand>
</feature>
<evidence type="ECO:0000256" key="10">
    <source>
        <dbReference type="ARBA" id="ARBA00023002"/>
    </source>
</evidence>
<dbReference type="GO" id="GO:0008703">
    <property type="term" value="F:5-amino-6-(5-phosphoribosylamino)uracil reductase activity"/>
    <property type="evidence" value="ECO:0007669"/>
    <property type="project" value="UniProtKB-EC"/>
</dbReference>
<evidence type="ECO:0000256" key="11">
    <source>
        <dbReference type="ARBA" id="ARBA00023268"/>
    </source>
</evidence>
<feature type="binding site" evidence="16">
    <location>
        <position position="206"/>
    </location>
    <ligand>
        <name>substrate</name>
    </ligand>
</feature>
<dbReference type="PROSITE" id="PS51747">
    <property type="entry name" value="CYT_DCMP_DEAMINASES_2"/>
    <property type="match status" value="1"/>
</dbReference>
<feature type="binding site" evidence="17">
    <location>
        <position position="49"/>
    </location>
    <ligand>
        <name>Zn(2+)</name>
        <dbReference type="ChEBI" id="CHEBI:29105"/>
        <note>catalytic</note>
    </ligand>
</feature>
<gene>
    <name evidence="19" type="primary">ribD</name>
    <name evidence="19" type="ORF">R28058_17621</name>
</gene>
<evidence type="ECO:0000256" key="4">
    <source>
        <dbReference type="ARBA" id="ARBA00005259"/>
    </source>
</evidence>
<feature type="binding site" evidence="16">
    <location>
        <position position="183"/>
    </location>
    <ligand>
        <name>substrate</name>
    </ligand>
</feature>
<proteinExistence type="inferred from homology"/>
<feature type="binding site" evidence="16">
    <location>
        <position position="153"/>
    </location>
    <ligand>
        <name>NADP(+)</name>
        <dbReference type="ChEBI" id="CHEBI:58349"/>
    </ligand>
</feature>
<organism evidence="19 20">
    <name type="scientific">Paraclostridium sordellii</name>
    <name type="common">Clostridium sordellii</name>
    <dbReference type="NCBI Taxonomy" id="1505"/>
    <lineage>
        <taxon>Bacteria</taxon>
        <taxon>Bacillati</taxon>
        <taxon>Bacillota</taxon>
        <taxon>Clostridia</taxon>
        <taxon>Peptostreptococcales</taxon>
        <taxon>Peptostreptococcaceae</taxon>
        <taxon>Paraclostridium</taxon>
    </lineage>
</organism>
<feature type="binding site" evidence="16">
    <location>
        <position position="195"/>
    </location>
    <ligand>
        <name>NADP(+)</name>
        <dbReference type="ChEBI" id="CHEBI:58349"/>
    </ligand>
</feature>
<comment type="catalytic activity">
    <reaction evidence="12 14">
        <text>5-amino-6-(5-phospho-D-ribitylamino)uracil + NADP(+) = 5-amino-6-(5-phospho-D-ribosylamino)uracil + NADPH + H(+)</text>
        <dbReference type="Rhea" id="RHEA:17845"/>
        <dbReference type="ChEBI" id="CHEBI:15378"/>
        <dbReference type="ChEBI" id="CHEBI:57783"/>
        <dbReference type="ChEBI" id="CHEBI:58349"/>
        <dbReference type="ChEBI" id="CHEBI:58421"/>
        <dbReference type="ChEBI" id="CHEBI:58453"/>
        <dbReference type="EC" id="1.1.1.193"/>
    </reaction>
</comment>
<dbReference type="InterPro" id="IPR024072">
    <property type="entry name" value="DHFR-like_dom_sf"/>
</dbReference>
<evidence type="ECO:0000256" key="13">
    <source>
        <dbReference type="ARBA" id="ARBA00049886"/>
    </source>
</evidence>
<dbReference type="PIRSF" id="PIRSF006769">
    <property type="entry name" value="RibD"/>
    <property type="match status" value="1"/>
</dbReference>
<evidence type="ECO:0000256" key="8">
    <source>
        <dbReference type="ARBA" id="ARBA00022833"/>
    </source>
</evidence>
<dbReference type="Pfam" id="PF01872">
    <property type="entry name" value="RibD_C"/>
    <property type="match status" value="1"/>
</dbReference>
<dbReference type="EC" id="3.5.4.26" evidence="14"/>
<dbReference type="Pfam" id="PF00383">
    <property type="entry name" value="dCMP_cyt_deam_1"/>
    <property type="match status" value="1"/>
</dbReference>
<dbReference type="SUPFAM" id="SSF53927">
    <property type="entry name" value="Cytidine deaminase-like"/>
    <property type="match status" value="1"/>
</dbReference>
<comment type="catalytic activity">
    <reaction evidence="13 14">
        <text>2,5-diamino-6-hydroxy-4-(5-phosphoribosylamino)-pyrimidine + H2O + H(+) = 5-amino-6-(5-phospho-D-ribosylamino)uracil + NH4(+)</text>
        <dbReference type="Rhea" id="RHEA:21868"/>
        <dbReference type="ChEBI" id="CHEBI:15377"/>
        <dbReference type="ChEBI" id="CHEBI:15378"/>
        <dbReference type="ChEBI" id="CHEBI:28938"/>
        <dbReference type="ChEBI" id="CHEBI:58453"/>
        <dbReference type="ChEBI" id="CHEBI:58614"/>
        <dbReference type="EC" id="3.5.4.26"/>
    </reaction>
</comment>
<feature type="binding site" evidence="16">
    <location>
        <position position="203"/>
    </location>
    <ligand>
        <name>substrate</name>
    </ligand>
</feature>
<dbReference type="InterPro" id="IPR016193">
    <property type="entry name" value="Cytidine_deaminase-like"/>
</dbReference>
<dbReference type="AlphaFoldDB" id="A0A0C7R7K6"/>
<dbReference type="RefSeq" id="WP_055342109.1">
    <property type="nucleotide sequence ID" value="NZ_CDNI01000003.1"/>
</dbReference>
<dbReference type="PANTHER" id="PTHR38011">
    <property type="entry name" value="DIHYDROFOLATE REDUCTASE FAMILY PROTEIN (AFU_ORTHOLOGUE AFUA_8G06820)"/>
    <property type="match status" value="1"/>
</dbReference>
<evidence type="ECO:0000313" key="20">
    <source>
        <dbReference type="Proteomes" id="UP000049127"/>
    </source>
</evidence>
<dbReference type="InterPro" id="IPR050765">
    <property type="entry name" value="Riboflavin_Biosynth_HTPR"/>
</dbReference>
<comment type="similarity">
    <text evidence="5 14">In the C-terminal section; belongs to the HTP reductase family.</text>
</comment>
<keyword evidence="14" id="KW-0686">Riboflavin biosynthesis</keyword>
<evidence type="ECO:0000256" key="7">
    <source>
        <dbReference type="ARBA" id="ARBA00022801"/>
    </source>
</evidence>
<evidence type="ECO:0000256" key="17">
    <source>
        <dbReference type="PIRSR" id="PIRSR006769-3"/>
    </source>
</evidence>
<dbReference type="PANTHER" id="PTHR38011:SF7">
    <property type="entry name" value="2,5-DIAMINO-6-RIBOSYLAMINO-4(3H)-PYRIMIDINONE 5'-PHOSPHATE REDUCTASE"/>
    <property type="match status" value="1"/>
</dbReference>
<comment type="similarity">
    <text evidence="4 14">In the N-terminal section; belongs to the cytidine and deoxycytidylate deaminase family.</text>
</comment>
<evidence type="ECO:0000256" key="15">
    <source>
        <dbReference type="PIRSR" id="PIRSR006769-1"/>
    </source>
</evidence>
<evidence type="ECO:0000256" key="9">
    <source>
        <dbReference type="ARBA" id="ARBA00022857"/>
    </source>
</evidence>
<feature type="binding site" evidence="17">
    <location>
        <position position="74"/>
    </location>
    <ligand>
        <name>Zn(2+)</name>
        <dbReference type="ChEBI" id="CHEBI:29105"/>
        <note>catalytic</note>
    </ligand>
</feature>
<dbReference type="InterPro" id="IPR004794">
    <property type="entry name" value="Eubact_RibD"/>
</dbReference>
<dbReference type="EMBL" id="CEKZ01000003">
    <property type="protein sequence ID" value="CEQ04029.1"/>
    <property type="molecule type" value="Genomic_DNA"/>
</dbReference>
<evidence type="ECO:0000256" key="3">
    <source>
        <dbReference type="ARBA" id="ARBA00004910"/>
    </source>
</evidence>
<comment type="pathway">
    <text evidence="3 14">Cofactor biosynthesis; riboflavin biosynthesis; 5-amino-6-(D-ribitylamino)uracil from GTP: step 3/4.</text>
</comment>
<dbReference type="InterPro" id="IPR011549">
    <property type="entry name" value="RibD_C"/>
</dbReference>
<sequence length="365" mass="39997">MDKHYMKIALDLAKEGKGKANPNPLVGAVIVKDKKIIAKGYHEKYGEDHAEVNAFKNAKENVSGATMYVTLEPCSHYGKTSPCVDKIIDKKISRVVIGMIDPNKLVSGQGIKKLQDAGIEVEVGVLEEECKKLNEVFIKYIKNKKPFVVLKAAMSLDGKISTALGESKWITGNKSRSEVHKLRNDLSAIMVGVDTVIIDNPHLTCRIVDGRNPIRIIVDSKLRIPKNSNVLENTNDIKTIVATTEKAPKEKIDYLETLGVWVIKTKSTDEKVNLKELMIKLGELKVDSILLEGGSTLNYSALEVGIVDKVLIYIAPKIIGGVNSKTPVGGNGIAHLKDAFKIKNLNISMVSEDVLLQGYIGGEEN</sequence>
<keyword evidence="8 14" id="KW-0862">Zinc</keyword>
<feature type="binding site" evidence="17">
    <location>
        <position position="83"/>
    </location>
    <ligand>
        <name>Zn(2+)</name>
        <dbReference type="ChEBI" id="CHEBI:29105"/>
        <note>catalytic</note>
    </ligand>
</feature>
<keyword evidence="7 14" id="KW-0378">Hydrolase</keyword>
<evidence type="ECO:0000256" key="5">
    <source>
        <dbReference type="ARBA" id="ARBA00007417"/>
    </source>
</evidence>